<dbReference type="AlphaFoldDB" id="U2KNG9"/>
<feature type="transmembrane region" description="Helical" evidence="6">
    <location>
        <begin position="798"/>
        <end position="816"/>
    </location>
</feature>
<feature type="compositionally biased region" description="Low complexity" evidence="5">
    <location>
        <begin position="438"/>
        <end position="456"/>
    </location>
</feature>
<evidence type="ECO:0000256" key="2">
    <source>
        <dbReference type="ARBA" id="ARBA00022692"/>
    </source>
</evidence>
<dbReference type="Gene3D" id="1.10.287.950">
    <property type="entry name" value="Methyl-accepting chemotaxis protein"/>
    <property type="match status" value="1"/>
</dbReference>
<dbReference type="InterPro" id="IPR017501">
    <property type="entry name" value="Phage_infect_YhgE_C"/>
</dbReference>
<evidence type="ECO:0000256" key="4">
    <source>
        <dbReference type="ARBA" id="ARBA00023136"/>
    </source>
</evidence>
<keyword evidence="2 6" id="KW-0812">Transmembrane</keyword>
<dbReference type="InterPro" id="IPR017500">
    <property type="entry name" value="Phage_infect_YhgE_N"/>
</dbReference>
<dbReference type="EMBL" id="AWVA01000013">
    <property type="protein sequence ID" value="ERJ78754.1"/>
    <property type="molecule type" value="Genomic_DNA"/>
</dbReference>
<reference evidence="8 9" key="1">
    <citation type="submission" date="2013-06" db="EMBL/GenBank/DDBJ databases">
        <authorList>
            <person name="Weinstock G."/>
            <person name="Sodergren E."/>
            <person name="Lobos E.A."/>
            <person name="Fulton L."/>
            <person name="Fulton R."/>
            <person name="Courtney L."/>
            <person name="Fronick C."/>
            <person name="O'Laughlin M."/>
            <person name="Godfrey J."/>
            <person name="Wilson R.M."/>
            <person name="Miner T."/>
            <person name="Farmer C."/>
            <person name="Delehaunty K."/>
            <person name="Cordes M."/>
            <person name="Minx P."/>
            <person name="Tomlinson C."/>
            <person name="Chen J."/>
            <person name="Wollam A."/>
            <person name="Pepin K.H."/>
            <person name="Bhonagiri V."/>
            <person name="Zhang X."/>
            <person name="Warren W."/>
            <person name="Mitreva M."/>
            <person name="Mardis E.R."/>
            <person name="Wilson R.K."/>
        </authorList>
    </citation>
    <scope>NUCLEOTIDE SEQUENCE [LARGE SCALE GENOMIC DNA]</scope>
    <source>
        <strain evidence="8 9">W1703</strain>
    </source>
</reference>
<feature type="transmembrane region" description="Helical" evidence="6">
    <location>
        <begin position="742"/>
        <end position="761"/>
    </location>
</feature>
<evidence type="ECO:0000256" key="5">
    <source>
        <dbReference type="SAM" id="MobiDB-lite"/>
    </source>
</evidence>
<keyword evidence="4 6" id="KW-0472">Membrane</keyword>
<dbReference type="InterPro" id="IPR023908">
    <property type="entry name" value="xxxLxxG_rpt"/>
</dbReference>
<dbReference type="PANTHER" id="PTHR43077:SF5">
    <property type="entry name" value="PHAGE INFECTION PROTEIN"/>
    <property type="match status" value="1"/>
</dbReference>
<organism evidence="8 9">
    <name type="scientific">Streptococcus sobrinus W1703</name>
    <dbReference type="NCBI Taxonomy" id="1227275"/>
    <lineage>
        <taxon>Bacteria</taxon>
        <taxon>Bacillati</taxon>
        <taxon>Bacillota</taxon>
        <taxon>Bacilli</taxon>
        <taxon>Lactobacillales</taxon>
        <taxon>Streptococcaceae</taxon>
        <taxon>Streptococcus</taxon>
    </lineage>
</organism>
<dbReference type="NCBIfam" id="TIGR03057">
    <property type="entry name" value="xxxLxxG_by_4"/>
    <property type="match status" value="2"/>
</dbReference>
<dbReference type="Gene3D" id="3.40.1710.10">
    <property type="entry name" value="abc type-2 transporter like domain"/>
    <property type="match status" value="1"/>
</dbReference>
<dbReference type="InterPro" id="IPR051328">
    <property type="entry name" value="T7SS_ABC-Transporter"/>
</dbReference>
<evidence type="ECO:0000256" key="6">
    <source>
        <dbReference type="SAM" id="Phobius"/>
    </source>
</evidence>
<feature type="transmembrane region" description="Helical" evidence="6">
    <location>
        <begin position="21"/>
        <end position="45"/>
    </location>
</feature>
<feature type="transmembrane region" description="Helical" evidence="6">
    <location>
        <begin position="643"/>
        <end position="663"/>
    </location>
</feature>
<feature type="region of interest" description="Disordered" evidence="5">
    <location>
        <begin position="326"/>
        <end position="348"/>
    </location>
</feature>
<dbReference type="NCBIfam" id="TIGR03062">
    <property type="entry name" value="pip_yhgE_Cterm"/>
    <property type="match status" value="1"/>
</dbReference>
<dbReference type="Proteomes" id="UP000016617">
    <property type="component" value="Unassembled WGS sequence"/>
</dbReference>
<name>U2KNG9_9STRE</name>
<evidence type="ECO:0000259" key="7">
    <source>
        <dbReference type="Pfam" id="PF12698"/>
    </source>
</evidence>
<dbReference type="HOGENOM" id="CLU_004534_1_0_9"/>
<sequence>MCLKTRKKMREEIKAILKKPSLWVTIIGVSLVPMLYNVIFLSSMWDPYGNVNHLPVAVVNEDKAAKLNGNDLTIGQNMVHNMAENESLDYHFVSKEDANQGLKDGDYYMVVTLPKNLSKNATTLMTDHPKKMQINYQTTKGRSFVASKMSDSAMSKLESSVSGSLTKTYTQAVFQIMFKLQGGMSQAVQGSGALAAGAQTAKSGSQTLGDNLNLLSTSTQTLASGAGSLDTGLQVYAGGVDQLSAGLNLMNANMGTLVNGVSALSSGADSAQPLVTGANQLSTGINQLATSTGLSTDQKTQIDQLVAALPALNSAIQSLNQNISQMGTTSSAQPATMTTTQTSTGPDLSSLQASLASIETQLQSLSGTGSTTTTADTSGQLAAVQSTAAYQSLTPDQQAEISGAITSNAPQASSSSVDVSGLIATVQGLEASLANAGTTSQATTTTDASASTPASAGPDLSALQTNLSTLASQANVVLPGAASSLSSLESGLSTVNSTLTQQVLPGSQEVAGGVGTMQSQLASGSSQLLTGVSTLSNATSTLANGAGQLSSKSGQLTSGASQLASGANQLSSGANQLAQGGASLTSGLSTLSSGADTLSQSLAKAKNQLDVVSVKPENAKAVSQPLNVKHTDKDNVETNGVGMAPYMMSVALMVVALSTNVIFAKSLSGNEPKGRFAWAKNKLLINGLIATASATILFFAVQAIGVHPNYSGKTYLVTLFAAWALMAVVTALVGWDQRYGAFASLIILLLQLGSSAGTYPIELSPKFFRVVQPYLPMSYSVLGLRKTISLTGDVGRELITLLAFMAGAMIFGLLIYRRQDNR</sequence>
<keyword evidence="3 6" id="KW-1133">Transmembrane helix</keyword>
<evidence type="ECO:0000313" key="8">
    <source>
        <dbReference type="EMBL" id="ERJ78754.1"/>
    </source>
</evidence>
<accession>U2KNG9</accession>
<feature type="region of interest" description="Disordered" evidence="5">
    <location>
        <begin position="438"/>
        <end position="460"/>
    </location>
</feature>
<gene>
    <name evidence="8" type="ORF">HMPREF1557_00225</name>
</gene>
<dbReference type="PANTHER" id="PTHR43077">
    <property type="entry name" value="TRANSPORT PERMEASE YVFS-RELATED"/>
    <property type="match status" value="1"/>
</dbReference>
<dbReference type="GO" id="GO:0016020">
    <property type="term" value="C:membrane"/>
    <property type="evidence" value="ECO:0007669"/>
    <property type="project" value="UniProtKB-SubCell"/>
</dbReference>
<comment type="subcellular location">
    <subcellularLocation>
        <location evidence="1">Membrane</location>
        <topology evidence="1">Multi-pass membrane protein</topology>
    </subcellularLocation>
</comment>
<feature type="domain" description="ABC-2 type transporter transmembrane" evidence="7">
    <location>
        <begin position="23"/>
        <end position="171"/>
    </location>
</feature>
<dbReference type="Pfam" id="PF12698">
    <property type="entry name" value="ABC2_membrane_3"/>
    <property type="match status" value="2"/>
</dbReference>
<feature type="transmembrane region" description="Helical" evidence="6">
    <location>
        <begin position="716"/>
        <end position="735"/>
    </location>
</feature>
<feature type="domain" description="ABC-2 type transporter transmembrane" evidence="7">
    <location>
        <begin position="589"/>
        <end position="814"/>
    </location>
</feature>
<comment type="caution">
    <text evidence="8">The sequence shown here is derived from an EMBL/GenBank/DDBJ whole genome shotgun (WGS) entry which is preliminary data.</text>
</comment>
<evidence type="ECO:0000256" key="1">
    <source>
        <dbReference type="ARBA" id="ARBA00004141"/>
    </source>
</evidence>
<feature type="transmembrane region" description="Helical" evidence="6">
    <location>
        <begin position="683"/>
        <end position="704"/>
    </location>
</feature>
<feature type="compositionally biased region" description="Low complexity" evidence="5">
    <location>
        <begin position="328"/>
        <end position="344"/>
    </location>
</feature>
<dbReference type="PATRIC" id="fig|1227275.3.peg.198"/>
<dbReference type="NCBIfam" id="TIGR03061">
    <property type="entry name" value="pip_yhgE_Nterm"/>
    <property type="match status" value="1"/>
</dbReference>
<dbReference type="InterPro" id="IPR013525">
    <property type="entry name" value="ABC2_TM"/>
</dbReference>
<evidence type="ECO:0000256" key="3">
    <source>
        <dbReference type="ARBA" id="ARBA00022989"/>
    </source>
</evidence>
<protein>
    <submittedName>
        <fullName evidence="8">YhgE/Pip domain protein</fullName>
    </submittedName>
</protein>
<evidence type="ECO:0000313" key="9">
    <source>
        <dbReference type="Proteomes" id="UP000016617"/>
    </source>
</evidence>
<proteinExistence type="predicted"/>